<dbReference type="EMBL" id="ML769398">
    <property type="protein sequence ID" value="KAE9407086.1"/>
    <property type="molecule type" value="Genomic_DNA"/>
</dbReference>
<feature type="region of interest" description="Disordered" evidence="1">
    <location>
        <begin position="178"/>
        <end position="257"/>
    </location>
</feature>
<dbReference type="Proteomes" id="UP000799118">
    <property type="component" value="Unassembled WGS sequence"/>
</dbReference>
<proteinExistence type="predicted"/>
<feature type="compositionally biased region" description="Low complexity" evidence="1">
    <location>
        <begin position="183"/>
        <end position="200"/>
    </location>
</feature>
<gene>
    <name evidence="2" type="ORF">BT96DRAFT_851083</name>
</gene>
<accession>A0A6A4I907</accession>
<feature type="region of interest" description="Disordered" evidence="1">
    <location>
        <begin position="31"/>
        <end position="63"/>
    </location>
</feature>
<evidence type="ECO:0000313" key="2">
    <source>
        <dbReference type="EMBL" id="KAE9407086.1"/>
    </source>
</evidence>
<dbReference type="AlphaFoldDB" id="A0A6A4I907"/>
<sequence length="395" mass="43645">MAAYPYTSTQNITPYPQQQYLYTHPKAPVPIAPNPSASKASPVNFAQPVGTKAPSPSPSPPEPCKNWDQAIKSFLQSVGLTQALRGLEHDMLVLNSDWEEQKVPGALQELANNIQKIQQRQYEERPLEDRKLDHIHLSNGSKPKTPTTLNKSISKFLAEKRANNEASNRAEFLRSLEKERAQAEASDASSSTEPSSSSCARTDAKAIDRNAQIKYDIAKNEDGPLRRTMRNRAPSGPLEMTATPSPSTSTAKGKAKAALLPKNDVSSDRHPGLDERLTNIESHLSVRYVPHAPQSLLDRLRFLEEHIIRIEKDYPPWAAIHFNQPNRNWPPPPKVTPIIVPPSMSRQIRPDPASQSVLSAGAISGTAKGKNSSLHRAVMERLEVNNAKLDLSEGR</sequence>
<protein>
    <submittedName>
        <fullName evidence="2">Uncharacterized protein</fullName>
    </submittedName>
</protein>
<name>A0A6A4I907_9AGAR</name>
<feature type="compositionally biased region" description="Low complexity" evidence="1">
    <location>
        <begin position="241"/>
        <end position="257"/>
    </location>
</feature>
<evidence type="ECO:0000313" key="3">
    <source>
        <dbReference type="Proteomes" id="UP000799118"/>
    </source>
</evidence>
<feature type="compositionally biased region" description="Basic and acidic residues" evidence="1">
    <location>
        <begin position="216"/>
        <end position="225"/>
    </location>
</feature>
<evidence type="ECO:0000256" key="1">
    <source>
        <dbReference type="SAM" id="MobiDB-lite"/>
    </source>
</evidence>
<dbReference type="OrthoDB" id="5531344at2759"/>
<reference evidence="2" key="1">
    <citation type="journal article" date="2019" name="Environ. Microbiol.">
        <title>Fungal ecological strategies reflected in gene transcription - a case study of two litter decomposers.</title>
        <authorList>
            <person name="Barbi F."/>
            <person name="Kohler A."/>
            <person name="Barry K."/>
            <person name="Baskaran P."/>
            <person name="Daum C."/>
            <person name="Fauchery L."/>
            <person name="Ihrmark K."/>
            <person name="Kuo A."/>
            <person name="LaButti K."/>
            <person name="Lipzen A."/>
            <person name="Morin E."/>
            <person name="Grigoriev I.V."/>
            <person name="Henrissat B."/>
            <person name="Lindahl B."/>
            <person name="Martin F."/>
        </authorList>
    </citation>
    <scope>NUCLEOTIDE SEQUENCE</scope>
    <source>
        <strain evidence="2">JB14</strain>
    </source>
</reference>
<organism evidence="2 3">
    <name type="scientific">Gymnopus androsaceus JB14</name>
    <dbReference type="NCBI Taxonomy" id="1447944"/>
    <lineage>
        <taxon>Eukaryota</taxon>
        <taxon>Fungi</taxon>
        <taxon>Dikarya</taxon>
        <taxon>Basidiomycota</taxon>
        <taxon>Agaricomycotina</taxon>
        <taxon>Agaricomycetes</taxon>
        <taxon>Agaricomycetidae</taxon>
        <taxon>Agaricales</taxon>
        <taxon>Marasmiineae</taxon>
        <taxon>Omphalotaceae</taxon>
        <taxon>Gymnopus</taxon>
    </lineage>
</organism>
<keyword evidence="3" id="KW-1185">Reference proteome</keyword>